<accession>A0ABV3ZD73</accession>
<dbReference type="EMBL" id="JAULBC010000002">
    <property type="protein sequence ID" value="MEX6687460.1"/>
    <property type="molecule type" value="Genomic_DNA"/>
</dbReference>
<evidence type="ECO:0000313" key="2">
    <source>
        <dbReference type="Proteomes" id="UP001560573"/>
    </source>
</evidence>
<evidence type="ECO:0000313" key="1">
    <source>
        <dbReference type="EMBL" id="MEX6687460.1"/>
    </source>
</evidence>
<dbReference type="RefSeq" id="WP_369328866.1">
    <property type="nucleotide sequence ID" value="NZ_JAULBC010000002.1"/>
</dbReference>
<comment type="caution">
    <text evidence="1">The sequence shown here is derived from an EMBL/GenBank/DDBJ whole genome shotgun (WGS) entry which is preliminary data.</text>
</comment>
<name>A0ABV3ZD73_9BACT</name>
<proteinExistence type="predicted"/>
<protein>
    <recommendedName>
        <fullName evidence="3">Transcription regulator BetR N-terminal domain-containing protein</fullName>
    </recommendedName>
</protein>
<organism evidence="1 2">
    <name type="scientific">Danxiaibacter flavus</name>
    <dbReference type="NCBI Taxonomy" id="3049108"/>
    <lineage>
        <taxon>Bacteria</taxon>
        <taxon>Pseudomonadati</taxon>
        <taxon>Bacteroidota</taxon>
        <taxon>Chitinophagia</taxon>
        <taxon>Chitinophagales</taxon>
        <taxon>Chitinophagaceae</taxon>
        <taxon>Danxiaibacter</taxon>
    </lineage>
</organism>
<evidence type="ECO:0008006" key="3">
    <source>
        <dbReference type="Google" id="ProtNLM"/>
    </source>
</evidence>
<dbReference type="Proteomes" id="UP001560573">
    <property type="component" value="Unassembled WGS sequence"/>
</dbReference>
<gene>
    <name evidence="1" type="ORF">QTN47_08165</name>
</gene>
<reference evidence="1 2" key="1">
    <citation type="submission" date="2023-07" db="EMBL/GenBank/DDBJ databases">
        <authorList>
            <person name="Lian W.-H."/>
        </authorList>
    </citation>
    <scope>NUCLEOTIDE SEQUENCE [LARGE SCALE GENOMIC DNA]</scope>
    <source>
        <strain evidence="1 2">SYSU DXS3180</strain>
    </source>
</reference>
<sequence>MQALELQTGFFKLIKERLPAHMSLVHEIAQLLNISSDSAYRRIRGEKTLRFDEIQLLVSHFKISLDQFFQLPSDTYFFFGDLLEKNKMDIRKTFRSLNEHLSIVLHSYKKEITGYFNDIPFLYSCNFLPLAAFQCYLLEKKLMNGTEPGEAKFRVSAYGNSLGLELDKMADAYSLIPSREIWNAGFMDHTLNQMEYCIAKGLFASDSDLNAVRDSMAGLIDLLENQSLKKSKTVSTKTISEKNEAECLMYINYDLPLSDMLLVEADDLRIVGLQHNIINYAFTSDDYFVKYTKNSIEHVINASIRLDTLSPDAHQHFFNTLRKTLYDKNARNGYAYY</sequence>
<keyword evidence="2" id="KW-1185">Reference proteome</keyword>